<keyword evidence="1 3" id="KW-0732">Signal</keyword>
<keyword evidence="5" id="KW-1185">Reference proteome</keyword>
<evidence type="ECO:0000256" key="2">
    <source>
        <dbReference type="SAM" id="MobiDB-lite"/>
    </source>
</evidence>
<gene>
    <name evidence="4" type="ORF">GC093_02735</name>
</gene>
<proteinExistence type="predicted"/>
<sequence length="155" mass="16391">MKMNKLYIGLLALMLVGTACSKQDTKPAQNTEPPVSSPSGIQPPATAPSGTTPATPPANNADAAKPDSGKSDPAPVEAPKGAKEQPIATKDQLDTVEFGMTYDEVSKKMGQIGKLTQESKDDSGLNTFQTYQYKTQDGKTMNVTFRNGKVLNKSG</sequence>
<dbReference type="PROSITE" id="PS51257">
    <property type="entry name" value="PROKAR_LIPOPROTEIN"/>
    <property type="match status" value="1"/>
</dbReference>
<feature type="chain" id="PRO_5039401860" description="DUF3862 domain-containing protein" evidence="3">
    <location>
        <begin position="22"/>
        <end position="155"/>
    </location>
</feature>
<feature type="compositionally biased region" description="Polar residues" evidence="2">
    <location>
        <begin position="23"/>
        <end position="40"/>
    </location>
</feature>
<evidence type="ECO:0000256" key="1">
    <source>
        <dbReference type="ARBA" id="ARBA00022729"/>
    </source>
</evidence>
<dbReference type="AlphaFoldDB" id="A0A972K0X3"/>
<feature type="signal peptide" evidence="3">
    <location>
        <begin position="1"/>
        <end position="21"/>
    </location>
</feature>
<feature type="region of interest" description="Disordered" evidence="2">
    <location>
        <begin position="23"/>
        <end position="95"/>
    </location>
</feature>
<dbReference type="Gene3D" id="3.30.1450.10">
    <property type="match status" value="1"/>
</dbReference>
<dbReference type="Proteomes" id="UP000641588">
    <property type="component" value="Unassembled WGS sequence"/>
</dbReference>
<organism evidence="4 5">
    <name type="scientific">Paenibacillus foliorum</name>
    <dbReference type="NCBI Taxonomy" id="2654974"/>
    <lineage>
        <taxon>Bacteria</taxon>
        <taxon>Bacillati</taxon>
        <taxon>Bacillota</taxon>
        <taxon>Bacilli</taxon>
        <taxon>Bacillales</taxon>
        <taxon>Paenibacillaceae</taxon>
        <taxon>Paenibacillus</taxon>
    </lineage>
</organism>
<evidence type="ECO:0008006" key="6">
    <source>
        <dbReference type="Google" id="ProtNLM"/>
    </source>
</evidence>
<comment type="caution">
    <text evidence="4">The sequence shown here is derived from an EMBL/GenBank/DDBJ whole genome shotgun (WGS) entry which is preliminary data.</text>
</comment>
<feature type="compositionally biased region" description="Low complexity" evidence="2">
    <location>
        <begin position="43"/>
        <end position="63"/>
    </location>
</feature>
<accession>A0A972K0X3</accession>
<protein>
    <recommendedName>
        <fullName evidence="6">DUF3862 domain-containing protein</fullName>
    </recommendedName>
</protein>
<evidence type="ECO:0000313" key="5">
    <source>
        <dbReference type="Proteomes" id="UP000641588"/>
    </source>
</evidence>
<dbReference type="EMBL" id="WHOD01000013">
    <property type="protein sequence ID" value="NOU92152.1"/>
    <property type="molecule type" value="Genomic_DNA"/>
</dbReference>
<dbReference type="RefSeq" id="WP_171650340.1">
    <property type="nucleotide sequence ID" value="NZ_WHOD01000013.1"/>
</dbReference>
<evidence type="ECO:0000313" key="4">
    <source>
        <dbReference type="EMBL" id="NOU92152.1"/>
    </source>
</evidence>
<reference evidence="4" key="1">
    <citation type="submission" date="2019-10" db="EMBL/GenBank/DDBJ databases">
        <title>Description of Paenibacillus glebae sp. nov.</title>
        <authorList>
            <person name="Carlier A."/>
            <person name="Qi S."/>
        </authorList>
    </citation>
    <scope>NUCLEOTIDE SEQUENCE</scope>
    <source>
        <strain evidence="4">LMG 31456</strain>
    </source>
</reference>
<evidence type="ECO:0000256" key="3">
    <source>
        <dbReference type="SAM" id="SignalP"/>
    </source>
</evidence>
<dbReference type="InterPro" id="IPR037873">
    <property type="entry name" value="BamE-like"/>
</dbReference>
<name>A0A972K0X3_9BACL</name>